<evidence type="ECO:0000256" key="1">
    <source>
        <dbReference type="ARBA" id="ARBA00022737"/>
    </source>
</evidence>
<dbReference type="PANTHER" id="PTHR13833">
    <property type="match status" value="1"/>
</dbReference>
<keyword evidence="1" id="KW-0677">Repeat</keyword>
<name>A0A6U5EUN1_9EUKA</name>
<dbReference type="EMBL" id="HBER01014426">
    <property type="protein sequence ID" value="CAD8531985.1"/>
    <property type="molecule type" value="Transcribed_RNA"/>
</dbReference>
<evidence type="ECO:0000256" key="2">
    <source>
        <dbReference type="PROSITE-ProRule" id="PRU00504"/>
    </source>
</evidence>
<organism evidence="4">
    <name type="scientific">Calcidiscus leptoporus</name>
    <dbReference type="NCBI Taxonomy" id="127549"/>
    <lineage>
        <taxon>Eukaryota</taxon>
        <taxon>Haptista</taxon>
        <taxon>Haptophyta</taxon>
        <taxon>Prymnesiophyceae</taxon>
        <taxon>Coccolithales</taxon>
        <taxon>Calcidiscaceae</taxon>
        <taxon>Calcidiscus</taxon>
    </lineage>
</organism>
<dbReference type="InterPro" id="IPR011042">
    <property type="entry name" value="6-blade_b-propeller_TolB-like"/>
</dbReference>
<dbReference type="AlphaFoldDB" id="A0A6U5EUN1"/>
<dbReference type="PROSITE" id="PS51125">
    <property type="entry name" value="NHL"/>
    <property type="match status" value="2"/>
</dbReference>
<gene>
    <name evidence="4" type="ORF">CLEP1334_LOCUS7237</name>
    <name evidence="5" type="ORF">CLEP1334_LOCUS7238</name>
</gene>
<dbReference type="EMBL" id="HBER01014427">
    <property type="protein sequence ID" value="CAD8531986.1"/>
    <property type="molecule type" value="Transcribed_RNA"/>
</dbReference>
<feature type="domain" description="BTB" evidence="3">
    <location>
        <begin position="356"/>
        <end position="419"/>
    </location>
</feature>
<dbReference type="PANTHER" id="PTHR13833:SF71">
    <property type="entry name" value="NHL DOMAIN-CONTAINING PROTEIN"/>
    <property type="match status" value="1"/>
</dbReference>
<dbReference type="Gene3D" id="2.120.10.30">
    <property type="entry name" value="TolB, C-terminal domain"/>
    <property type="match status" value="3"/>
</dbReference>
<dbReference type="InterPro" id="IPR000210">
    <property type="entry name" value="BTB/POZ_dom"/>
</dbReference>
<sequence>MAAIQVLEASLPPSPETIHGETSQSHPNAPALFNPCGLAVSAAGAIYIADTGHHRICVLEDGRLRVLAGSGARGYKDGAGQEAAFAHPCGLVIDSENVLFVADCGNHRIRQVTLEGVVSTVAGNGTAAHRDGQGQSASFFNPCGIAIDLNDVLYVADYSNNSVRAVSKGGVVATLRSNDDDTQLDAPYGIAVHLERTDTGTAARVYVSSYHSNSLATLSPEGRIEILAGCGAARHEDGVGADAAFHAPNGLAINADGELYVADSGNHCVRKVDRDGTVITIAGTGHPGMSSREFNSPCGLCICILPEQGPVLLVTDRSNCCVRLMPLDALPPPRIAPSTLRDDLRRLVDRDDGVEGEIVFEVEGRSLRVSKAVLSVRCCHFRAMFTSGMRESSEGRVRVPHVSYVVFRGLIDYLVTDHLPGTLSTEAVLDLMMLANAYGVQRLEQLCELSLAARLSEQNAAELSRCAELIGACQLKRASAKLLAGGGAAVALPVECR</sequence>
<dbReference type="InterPro" id="IPR011333">
    <property type="entry name" value="SKP1/BTB/POZ_sf"/>
</dbReference>
<dbReference type="SMART" id="SM00225">
    <property type="entry name" value="BTB"/>
    <property type="match status" value="1"/>
</dbReference>
<feature type="repeat" description="NHL" evidence="2">
    <location>
        <begin position="20"/>
        <end position="62"/>
    </location>
</feature>
<dbReference type="PROSITE" id="PS50097">
    <property type="entry name" value="BTB"/>
    <property type="match status" value="1"/>
</dbReference>
<evidence type="ECO:0000259" key="3">
    <source>
        <dbReference type="PROSITE" id="PS50097"/>
    </source>
</evidence>
<reference evidence="4" key="1">
    <citation type="submission" date="2021-01" db="EMBL/GenBank/DDBJ databases">
        <authorList>
            <person name="Corre E."/>
            <person name="Pelletier E."/>
            <person name="Niang G."/>
            <person name="Scheremetjew M."/>
            <person name="Finn R."/>
            <person name="Kale V."/>
            <person name="Holt S."/>
            <person name="Cochrane G."/>
            <person name="Meng A."/>
            <person name="Brown T."/>
            <person name="Cohen L."/>
        </authorList>
    </citation>
    <scope>NUCLEOTIDE SEQUENCE</scope>
    <source>
        <strain evidence="4">RCC1130</strain>
    </source>
</reference>
<evidence type="ECO:0000313" key="5">
    <source>
        <dbReference type="EMBL" id="CAD8531986.1"/>
    </source>
</evidence>
<feature type="repeat" description="NHL" evidence="2">
    <location>
        <begin position="240"/>
        <end position="275"/>
    </location>
</feature>
<dbReference type="Gene3D" id="3.30.710.10">
    <property type="entry name" value="Potassium Channel Kv1.1, Chain A"/>
    <property type="match status" value="1"/>
</dbReference>
<dbReference type="Pfam" id="PF00651">
    <property type="entry name" value="BTB"/>
    <property type="match status" value="1"/>
</dbReference>
<accession>A0A6U5EUN1</accession>
<dbReference type="SUPFAM" id="SSF54695">
    <property type="entry name" value="POZ domain"/>
    <property type="match status" value="1"/>
</dbReference>
<dbReference type="Pfam" id="PF01436">
    <property type="entry name" value="NHL"/>
    <property type="match status" value="3"/>
</dbReference>
<dbReference type="SUPFAM" id="SSF63829">
    <property type="entry name" value="Calcium-dependent phosphotriesterase"/>
    <property type="match status" value="1"/>
</dbReference>
<proteinExistence type="predicted"/>
<evidence type="ECO:0000313" key="4">
    <source>
        <dbReference type="EMBL" id="CAD8531985.1"/>
    </source>
</evidence>
<dbReference type="InterPro" id="IPR001258">
    <property type="entry name" value="NHL_repeat"/>
</dbReference>
<protein>
    <recommendedName>
        <fullName evidence="3">BTB domain-containing protein</fullName>
    </recommendedName>
</protein>